<dbReference type="PROSITE" id="PS50887">
    <property type="entry name" value="GGDEF"/>
    <property type="match status" value="1"/>
</dbReference>
<dbReference type="EMBL" id="BA000039">
    <property type="protein sequence ID" value="BAC08762.1"/>
    <property type="molecule type" value="Genomic_DNA"/>
</dbReference>
<evidence type="ECO:0000259" key="2">
    <source>
        <dbReference type="PROSITE" id="PS50887"/>
    </source>
</evidence>
<evidence type="ECO:0000256" key="1">
    <source>
        <dbReference type="SAM" id="Coils"/>
    </source>
</evidence>
<dbReference type="InterPro" id="IPR043128">
    <property type="entry name" value="Rev_trsase/Diguanyl_cyclase"/>
</dbReference>
<dbReference type="InterPro" id="IPR050469">
    <property type="entry name" value="Diguanylate_Cyclase"/>
</dbReference>
<reference evidence="3 4" key="1">
    <citation type="journal article" date="2002" name="DNA Res.">
        <title>Complete genome structure of the thermophilic cyanobacterium Thermosynechococcus elongatus BP-1.</title>
        <authorList>
            <person name="Nakamura Y."/>
            <person name="Kaneko T."/>
            <person name="Sato S."/>
            <person name="Ikeuchi M."/>
            <person name="Katoh H."/>
            <person name="Sasamoto S."/>
            <person name="Watanabe A."/>
            <person name="Iriguchi M."/>
            <person name="Kawashima K."/>
            <person name="Kimura T."/>
            <person name="Kishida Y."/>
            <person name="Kiyokawa C."/>
            <person name="Kohara M."/>
            <person name="Matsumoto M."/>
            <person name="Matsuno A."/>
            <person name="Nakazaki N."/>
            <person name="Shimpo S."/>
            <person name="Sugimoto M."/>
            <person name="Takeuchi C."/>
            <person name="Yamada M."/>
            <person name="Tabata S."/>
        </authorList>
    </citation>
    <scope>NUCLEOTIDE SEQUENCE [LARGE SCALE GENOMIC DNA]</scope>
    <source>
        <strain evidence="4">IAM M-273 / NIES-2133 / BP-1</strain>
    </source>
</reference>
<accession>Q8DJL2</accession>
<evidence type="ECO:0000313" key="4">
    <source>
        <dbReference type="Proteomes" id="UP000000440"/>
    </source>
</evidence>
<dbReference type="GO" id="GO:0043709">
    <property type="term" value="P:cell adhesion involved in single-species biofilm formation"/>
    <property type="evidence" value="ECO:0007669"/>
    <property type="project" value="TreeGrafter"/>
</dbReference>
<dbReference type="PANTHER" id="PTHR45138:SF9">
    <property type="entry name" value="DIGUANYLATE CYCLASE DGCM-RELATED"/>
    <property type="match status" value="1"/>
</dbReference>
<dbReference type="STRING" id="197221.gene:10747806"/>
<dbReference type="SUPFAM" id="SSF55073">
    <property type="entry name" value="Nucleotide cyclase"/>
    <property type="match status" value="1"/>
</dbReference>
<organism evidence="3 4">
    <name type="scientific">Thermosynechococcus vestitus (strain NIES-2133 / IAM M-273 / BP-1)</name>
    <dbReference type="NCBI Taxonomy" id="197221"/>
    <lineage>
        <taxon>Bacteria</taxon>
        <taxon>Bacillati</taxon>
        <taxon>Cyanobacteriota</taxon>
        <taxon>Cyanophyceae</taxon>
        <taxon>Acaryochloridales</taxon>
        <taxon>Thermosynechococcaceae</taxon>
        <taxon>Thermosynechococcus</taxon>
    </lineage>
</organism>
<keyword evidence="1" id="KW-0175">Coiled coil</keyword>
<evidence type="ECO:0000313" key="3">
    <source>
        <dbReference type="EMBL" id="BAC08762.1"/>
    </source>
</evidence>
<dbReference type="Pfam" id="PF00990">
    <property type="entry name" value="GGDEF"/>
    <property type="match status" value="1"/>
</dbReference>
<dbReference type="FunFam" id="3.30.70.270:FF:000001">
    <property type="entry name" value="Diguanylate cyclase domain protein"/>
    <property type="match status" value="1"/>
</dbReference>
<name>Q8DJL2_THEVB</name>
<dbReference type="PANTHER" id="PTHR45138">
    <property type="entry name" value="REGULATORY COMPONENTS OF SENSORY TRANSDUCTION SYSTEM"/>
    <property type="match status" value="1"/>
</dbReference>
<dbReference type="AlphaFoldDB" id="Q8DJL2"/>
<dbReference type="SMART" id="SM00267">
    <property type="entry name" value="GGDEF"/>
    <property type="match status" value="1"/>
</dbReference>
<keyword evidence="4" id="KW-1185">Reference proteome</keyword>
<feature type="domain" description="GGDEF" evidence="2">
    <location>
        <begin position="198"/>
        <end position="335"/>
    </location>
</feature>
<dbReference type="GO" id="GO:1902201">
    <property type="term" value="P:negative regulation of bacterial-type flagellum-dependent cell motility"/>
    <property type="evidence" value="ECO:0007669"/>
    <property type="project" value="TreeGrafter"/>
</dbReference>
<dbReference type="Gene3D" id="3.30.70.270">
    <property type="match status" value="1"/>
</dbReference>
<dbReference type="Proteomes" id="UP000000440">
    <property type="component" value="Chromosome"/>
</dbReference>
<feature type="coiled-coil region" evidence="1">
    <location>
        <begin position="133"/>
        <end position="170"/>
    </location>
</feature>
<dbReference type="InterPro" id="IPR029787">
    <property type="entry name" value="Nucleotide_cyclase"/>
</dbReference>
<dbReference type="NCBIfam" id="TIGR00254">
    <property type="entry name" value="GGDEF"/>
    <property type="match status" value="1"/>
</dbReference>
<dbReference type="EnsemblBacteria" id="BAC08762">
    <property type="protein sequence ID" value="BAC08762"/>
    <property type="gene ID" value="BAC08762"/>
</dbReference>
<dbReference type="InterPro" id="IPR000160">
    <property type="entry name" value="GGDEF_dom"/>
</dbReference>
<proteinExistence type="predicted"/>
<gene>
    <name evidence="3" type="ordered locus">tlr1210</name>
</gene>
<protein>
    <submittedName>
        <fullName evidence="3">GGDEF family protein</fullName>
    </submittedName>
</protein>
<dbReference type="GO" id="GO:0005886">
    <property type="term" value="C:plasma membrane"/>
    <property type="evidence" value="ECO:0007669"/>
    <property type="project" value="TreeGrafter"/>
</dbReference>
<sequence length="355" mass="39950">MKSFIAVGSGSKMSDFTLDINTWIDLFPEPMLAMNAQGNIVAINPSGREFFGGSVLNRNLRELVATPPEKLNKWLPLWQQATQMVPGTLQGHQGQKIEVQAVGIHRCQPPLILLRLFRQPRLLGQFIIQRQQFEQLQQQMARQTALIVELQQQQKQLEAENHYLQQISQQDSLTKLANRRTFESRLRLVWQEAAATHTPLAIVLLDIDHFKDYNDTYGHLAGDRALQRVAYAIKSQVRATDLVARYGGEEFVLLLSQAHHDAAICILERIFNHIRSLEIPHASSPVKPYLTLSAGICIATATPRDCPISELIATADAALYEAKRSGRDRYVLQTYAWISGPISQEISPCPSEKAP</sequence>
<dbReference type="GO" id="GO:0052621">
    <property type="term" value="F:diguanylate cyclase activity"/>
    <property type="evidence" value="ECO:0007669"/>
    <property type="project" value="TreeGrafter"/>
</dbReference>
<dbReference type="CDD" id="cd01949">
    <property type="entry name" value="GGDEF"/>
    <property type="match status" value="1"/>
</dbReference>
<dbReference type="eggNOG" id="COG3706">
    <property type="taxonomic scope" value="Bacteria"/>
</dbReference>
<dbReference type="KEGG" id="tel:tlr1210"/>